<dbReference type="EMBL" id="BAAAPO010000015">
    <property type="protein sequence ID" value="GAA1784958.1"/>
    <property type="molecule type" value="Genomic_DNA"/>
</dbReference>
<evidence type="ECO:0000313" key="2">
    <source>
        <dbReference type="Proteomes" id="UP001499938"/>
    </source>
</evidence>
<gene>
    <name evidence="1" type="ORF">GCM10009811_07580</name>
</gene>
<reference evidence="2" key="1">
    <citation type="journal article" date="2019" name="Int. J. Syst. Evol. Microbiol.">
        <title>The Global Catalogue of Microorganisms (GCM) 10K type strain sequencing project: providing services to taxonomists for standard genome sequencing and annotation.</title>
        <authorList>
            <consortium name="The Broad Institute Genomics Platform"/>
            <consortium name="The Broad Institute Genome Sequencing Center for Infectious Disease"/>
            <person name="Wu L."/>
            <person name="Ma J."/>
        </authorList>
    </citation>
    <scope>NUCLEOTIDE SEQUENCE [LARGE SCALE GENOMIC DNA]</scope>
    <source>
        <strain evidence="2">JCM 15592</strain>
    </source>
</reference>
<evidence type="ECO:0000313" key="1">
    <source>
        <dbReference type="EMBL" id="GAA1784958.1"/>
    </source>
</evidence>
<sequence>MGVVLFADAVDYLAAGFHLDADRLRAFSPGVDLEAIADSLTVVEDVCRGVTGRGRPSLSSPGRRFGWLAAPRSTMVQPGPRHGGLTDDPAAALDQLLTCLVRPATLGHA</sequence>
<organism evidence="1 2">
    <name type="scientific">Nostocoides veronense</name>
    <dbReference type="NCBI Taxonomy" id="330836"/>
    <lineage>
        <taxon>Bacteria</taxon>
        <taxon>Bacillati</taxon>
        <taxon>Actinomycetota</taxon>
        <taxon>Actinomycetes</taxon>
        <taxon>Micrococcales</taxon>
        <taxon>Intrasporangiaceae</taxon>
        <taxon>Nostocoides</taxon>
    </lineage>
</organism>
<dbReference type="InterPro" id="IPR021398">
    <property type="entry name" value="DUF3037"/>
</dbReference>
<comment type="caution">
    <text evidence="1">The sequence shown here is derived from an EMBL/GenBank/DDBJ whole genome shotgun (WGS) entry which is preliminary data.</text>
</comment>
<name>A0ABP4XQE0_9MICO</name>
<accession>A0ABP4XQE0</accession>
<protein>
    <submittedName>
        <fullName evidence="1">Uncharacterized protein</fullName>
    </submittedName>
</protein>
<dbReference type="Pfam" id="PF11236">
    <property type="entry name" value="DUF3037"/>
    <property type="match status" value="1"/>
</dbReference>
<keyword evidence="2" id="KW-1185">Reference proteome</keyword>
<dbReference type="Proteomes" id="UP001499938">
    <property type="component" value="Unassembled WGS sequence"/>
</dbReference>
<proteinExistence type="predicted"/>